<dbReference type="AlphaFoldDB" id="A0AAU8MPS9"/>
<dbReference type="Gene3D" id="3.10.450.50">
    <property type="match status" value="1"/>
</dbReference>
<gene>
    <name evidence="5" type="ORF">ABU614_13485</name>
</gene>
<dbReference type="PANTHER" id="PTHR30173:SF43">
    <property type="entry name" value="ECF RNA POLYMERASE SIGMA FACTOR SIGI-RELATED"/>
    <property type="match status" value="1"/>
</dbReference>
<sequence length="303" mass="32507">MHDSQWLAAQFESQRGHLRAVALRMLGSANEADDAVQEAWLRLSRADTREVANLAGWLTTVVARVALDALRARKTRREESMQWEPGADETESADEPGPEQQAVLADAMGPALLLVLETLNPAERLAFVLHDLFAVSFEEIAPIVGTSAINARQLASRARRRVQGAAAAERVAAPVDSLRRRRVVDAFLSASRNGDFAGLLTVLDPDVVLRADPTAVLASVARQADGAPKLAAYARGAQAVAEAFEGRAQAAQPALIDGEIGAVWAPGGRVRGAFLFALAGERIAGIDVVVDPRHLQRLRIEIL</sequence>
<feature type="region of interest" description="Disordered" evidence="2">
    <location>
        <begin position="77"/>
        <end position="99"/>
    </location>
</feature>
<dbReference type="SUPFAM" id="SSF54427">
    <property type="entry name" value="NTF2-like"/>
    <property type="match status" value="1"/>
</dbReference>
<proteinExistence type="predicted"/>
<dbReference type="GO" id="GO:0003677">
    <property type="term" value="F:DNA binding"/>
    <property type="evidence" value="ECO:0007669"/>
    <property type="project" value="InterPro"/>
</dbReference>
<dbReference type="NCBIfam" id="TIGR02937">
    <property type="entry name" value="sigma70-ECF"/>
    <property type="match status" value="1"/>
</dbReference>
<evidence type="ECO:0000259" key="4">
    <source>
        <dbReference type="Pfam" id="PF08281"/>
    </source>
</evidence>
<feature type="domain" description="RNA polymerase sigma-70 region 2" evidence="3">
    <location>
        <begin position="13"/>
        <end position="74"/>
    </location>
</feature>
<dbReference type="SUPFAM" id="SSF88946">
    <property type="entry name" value="Sigma2 domain of RNA polymerase sigma factors"/>
    <property type="match status" value="1"/>
</dbReference>
<dbReference type="InterPro" id="IPR052704">
    <property type="entry name" value="ECF_Sigma-70_Domain"/>
</dbReference>
<dbReference type="Gene3D" id="1.10.10.10">
    <property type="entry name" value="Winged helix-like DNA-binding domain superfamily/Winged helix DNA-binding domain"/>
    <property type="match status" value="1"/>
</dbReference>
<organism evidence="5">
    <name type="scientific">Lysobacter firmicutimachus</name>
    <dbReference type="NCBI Taxonomy" id="1792846"/>
    <lineage>
        <taxon>Bacteria</taxon>
        <taxon>Pseudomonadati</taxon>
        <taxon>Pseudomonadota</taxon>
        <taxon>Gammaproteobacteria</taxon>
        <taxon>Lysobacterales</taxon>
        <taxon>Lysobacteraceae</taxon>
        <taxon>Lysobacter</taxon>
    </lineage>
</organism>
<protein>
    <submittedName>
        <fullName evidence="5">Sigma-70 family RNA polymerase sigma factor</fullName>
    </submittedName>
</protein>
<name>A0AAU8MPS9_9GAMM</name>
<dbReference type="GO" id="GO:0006352">
    <property type="term" value="P:DNA-templated transcription initiation"/>
    <property type="evidence" value="ECO:0007669"/>
    <property type="project" value="InterPro"/>
</dbReference>
<comment type="subunit">
    <text evidence="1">Interacts transiently with the RNA polymerase catalytic core formed by RpoA, RpoB, RpoC and RpoZ (2 alpha, 1 beta, 1 beta' and 1 omega subunit) to form the RNA polymerase holoenzyme that can initiate transcription.</text>
</comment>
<accession>A0AAU8MPS9</accession>
<evidence type="ECO:0000313" key="5">
    <source>
        <dbReference type="EMBL" id="XCO73408.1"/>
    </source>
</evidence>
<dbReference type="InterPro" id="IPR013324">
    <property type="entry name" value="RNA_pol_sigma_r3/r4-like"/>
</dbReference>
<dbReference type="InterPro" id="IPR014284">
    <property type="entry name" value="RNA_pol_sigma-70_dom"/>
</dbReference>
<feature type="compositionally biased region" description="Acidic residues" evidence="2">
    <location>
        <begin position="86"/>
        <end position="97"/>
    </location>
</feature>
<dbReference type="InterPro" id="IPR013325">
    <property type="entry name" value="RNA_pol_sigma_r2"/>
</dbReference>
<feature type="domain" description="RNA polymerase sigma factor 70 region 4 type 2" evidence="4">
    <location>
        <begin position="111"/>
        <end position="161"/>
    </location>
</feature>
<dbReference type="InterPro" id="IPR013249">
    <property type="entry name" value="RNA_pol_sigma70_r4_t2"/>
</dbReference>
<dbReference type="RefSeq" id="WP_363796403.1">
    <property type="nucleotide sequence ID" value="NZ_CP159925.1"/>
</dbReference>
<dbReference type="Pfam" id="PF08281">
    <property type="entry name" value="Sigma70_r4_2"/>
    <property type="match status" value="1"/>
</dbReference>
<reference evidence="5" key="1">
    <citation type="submission" date="2024-06" db="EMBL/GenBank/DDBJ databases">
        <authorList>
            <person name="Li S."/>
        </authorList>
    </citation>
    <scope>NUCLEOTIDE SEQUENCE</scope>
    <source>
        <strain evidence="5">SR10</strain>
    </source>
</reference>
<evidence type="ECO:0000256" key="1">
    <source>
        <dbReference type="ARBA" id="ARBA00011344"/>
    </source>
</evidence>
<dbReference type="SUPFAM" id="SSF88659">
    <property type="entry name" value="Sigma3 and sigma4 domains of RNA polymerase sigma factors"/>
    <property type="match status" value="1"/>
</dbReference>
<dbReference type="InterPro" id="IPR036388">
    <property type="entry name" value="WH-like_DNA-bd_sf"/>
</dbReference>
<dbReference type="Gene3D" id="1.10.1740.10">
    <property type="match status" value="1"/>
</dbReference>
<dbReference type="Pfam" id="PF04542">
    <property type="entry name" value="Sigma70_r2"/>
    <property type="match status" value="1"/>
</dbReference>
<evidence type="ECO:0000256" key="2">
    <source>
        <dbReference type="SAM" id="MobiDB-lite"/>
    </source>
</evidence>
<dbReference type="InterPro" id="IPR007627">
    <property type="entry name" value="RNA_pol_sigma70_r2"/>
</dbReference>
<dbReference type="EMBL" id="CP159925">
    <property type="protein sequence ID" value="XCO73408.1"/>
    <property type="molecule type" value="Genomic_DNA"/>
</dbReference>
<dbReference type="InterPro" id="IPR032710">
    <property type="entry name" value="NTF2-like_dom_sf"/>
</dbReference>
<dbReference type="GO" id="GO:0016987">
    <property type="term" value="F:sigma factor activity"/>
    <property type="evidence" value="ECO:0007669"/>
    <property type="project" value="InterPro"/>
</dbReference>
<evidence type="ECO:0000259" key="3">
    <source>
        <dbReference type="Pfam" id="PF04542"/>
    </source>
</evidence>
<dbReference type="PANTHER" id="PTHR30173">
    <property type="entry name" value="SIGMA 19 FACTOR"/>
    <property type="match status" value="1"/>
</dbReference>